<dbReference type="GO" id="GO:0004146">
    <property type="term" value="F:dihydrofolate reductase activity"/>
    <property type="evidence" value="ECO:0007669"/>
    <property type="project" value="UniProtKB-EC"/>
</dbReference>
<dbReference type="SUPFAM" id="SSF53597">
    <property type="entry name" value="Dihydrofolate reductase-like"/>
    <property type="match status" value="1"/>
</dbReference>
<protein>
    <submittedName>
        <fullName evidence="2">Dihydrofolate reductase</fullName>
        <ecNumber evidence="2">1.5.1.3</ecNumber>
    </submittedName>
</protein>
<evidence type="ECO:0000313" key="3">
    <source>
        <dbReference type="Proteomes" id="UP000253919"/>
    </source>
</evidence>
<dbReference type="OrthoDB" id="195113at2"/>
<dbReference type="GO" id="GO:0008703">
    <property type="term" value="F:5-amino-6-(5-phosphoribosylamino)uracil reductase activity"/>
    <property type="evidence" value="ECO:0007669"/>
    <property type="project" value="InterPro"/>
</dbReference>
<comment type="caution">
    <text evidence="2">The sequence shown here is derived from an EMBL/GenBank/DDBJ whole genome shotgun (WGS) entry which is preliminary data.</text>
</comment>
<dbReference type="GO" id="GO:0009231">
    <property type="term" value="P:riboflavin biosynthetic process"/>
    <property type="evidence" value="ECO:0007669"/>
    <property type="project" value="InterPro"/>
</dbReference>
<dbReference type="Pfam" id="PF01872">
    <property type="entry name" value="RibD_C"/>
    <property type="match status" value="1"/>
</dbReference>
<dbReference type="InterPro" id="IPR050765">
    <property type="entry name" value="Riboflavin_Biosynth_HTPR"/>
</dbReference>
<keyword evidence="3" id="KW-1185">Reference proteome</keyword>
<dbReference type="InterPro" id="IPR024072">
    <property type="entry name" value="DHFR-like_dom_sf"/>
</dbReference>
<dbReference type="EMBL" id="QASA01000001">
    <property type="protein sequence ID" value="RDC64416.1"/>
    <property type="molecule type" value="Genomic_DNA"/>
</dbReference>
<proteinExistence type="predicted"/>
<evidence type="ECO:0000259" key="1">
    <source>
        <dbReference type="Pfam" id="PF01872"/>
    </source>
</evidence>
<dbReference type="PANTHER" id="PTHR38011:SF11">
    <property type="entry name" value="2,5-DIAMINO-6-RIBOSYLAMINO-4(3H)-PYRIMIDINONE 5'-PHOSPHATE REDUCTASE"/>
    <property type="match status" value="1"/>
</dbReference>
<dbReference type="InterPro" id="IPR002734">
    <property type="entry name" value="RibDG_C"/>
</dbReference>
<reference evidence="2 3" key="1">
    <citation type="submission" date="2018-04" db="EMBL/GenBank/DDBJ databases">
        <title>Adhaeribacter sp. HMF7616 genome sequencing and assembly.</title>
        <authorList>
            <person name="Kang H."/>
            <person name="Kang J."/>
            <person name="Cha I."/>
            <person name="Kim H."/>
            <person name="Joh K."/>
        </authorList>
    </citation>
    <scope>NUCLEOTIDE SEQUENCE [LARGE SCALE GENOMIC DNA]</scope>
    <source>
        <strain evidence="2 3">HMF7616</strain>
    </source>
</reference>
<name>A0A369QMI4_9BACT</name>
<dbReference type="EC" id="1.5.1.3" evidence="2"/>
<organism evidence="2 3">
    <name type="scientific">Adhaeribacter pallidiroseus</name>
    <dbReference type="NCBI Taxonomy" id="2072847"/>
    <lineage>
        <taxon>Bacteria</taxon>
        <taxon>Pseudomonadati</taxon>
        <taxon>Bacteroidota</taxon>
        <taxon>Cytophagia</taxon>
        <taxon>Cytophagales</taxon>
        <taxon>Hymenobacteraceae</taxon>
        <taxon>Adhaeribacter</taxon>
    </lineage>
</organism>
<accession>A0A369QMI4</accession>
<dbReference type="RefSeq" id="WP_115373573.1">
    <property type="nucleotide sequence ID" value="NZ_QASA01000001.1"/>
</dbReference>
<evidence type="ECO:0000313" key="2">
    <source>
        <dbReference type="EMBL" id="RDC64416.1"/>
    </source>
</evidence>
<sequence>MRKLIVSMNITLDGFLSGPNCELDWHFTSWTAEMAEALCEQLKKADTILLGRVTYLAMAKFWPAKALDSTVAPADLIFIRMMNQYPKIVFSKMLFTTAWNNSIIQKNLASTIQNLKKQSGKDLMVYGSATLVAALVHLNLVDEYQLWVHPIVLGRGKPLFKNVPGQSRLTLLKNQLFSSGVVLLMYQVQNPGNPIKNRKNKNNHEKEIAD</sequence>
<dbReference type="PANTHER" id="PTHR38011">
    <property type="entry name" value="DIHYDROFOLATE REDUCTASE FAMILY PROTEIN (AFU_ORTHOLOGUE AFUA_8G06820)"/>
    <property type="match status" value="1"/>
</dbReference>
<feature type="domain" description="Bacterial bifunctional deaminase-reductase C-terminal" evidence="1">
    <location>
        <begin position="2"/>
        <end position="183"/>
    </location>
</feature>
<dbReference type="Proteomes" id="UP000253919">
    <property type="component" value="Unassembled WGS sequence"/>
</dbReference>
<gene>
    <name evidence="2" type="ORF">AHMF7616_03030</name>
</gene>
<dbReference type="AlphaFoldDB" id="A0A369QMI4"/>
<dbReference type="Gene3D" id="3.40.430.10">
    <property type="entry name" value="Dihydrofolate Reductase, subunit A"/>
    <property type="match status" value="1"/>
</dbReference>
<keyword evidence="2" id="KW-0560">Oxidoreductase</keyword>